<protein>
    <submittedName>
        <fullName evidence="1">Uncharacterized protein</fullName>
    </submittedName>
</protein>
<name>A0A9D4HRZ9_DREPO</name>
<organism evidence="1 2">
    <name type="scientific">Dreissena polymorpha</name>
    <name type="common">Zebra mussel</name>
    <name type="synonym">Mytilus polymorpha</name>
    <dbReference type="NCBI Taxonomy" id="45954"/>
    <lineage>
        <taxon>Eukaryota</taxon>
        <taxon>Metazoa</taxon>
        <taxon>Spiralia</taxon>
        <taxon>Lophotrochozoa</taxon>
        <taxon>Mollusca</taxon>
        <taxon>Bivalvia</taxon>
        <taxon>Autobranchia</taxon>
        <taxon>Heteroconchia</taxon>
        <taxon>Euheterodonta</taxon>
        <taxon>Imparidentia</taxon>
        <taxon>Neoheterodontei</taxon>
        <taxon>Myida</taxon>
        <taxon>Dreissenoidea</taxon>
        <taxon>Dreissenidae</taxon>
        <taxon>Dreissena</taxon>
    </lineage>
</organism>
<proteinExistence type="predicted"/>
<dbReference type="Proteomes" id="UP000828390">
    <property type="component" value="Unassembled WGS sequence"/>
</dbReference>
<dbReference type="AlphaFoldDB" id="A0A9D4HRZ9"/>
<evidence type="ECO:0000313" key="1">
    <source>
        <dbReference type="EMBL" id="KAH3728890.1"/>
    </source>
</evidence>
<accession>A0A9D4HRZ9</accession>
<keyword evidence="2" id="KW-1185">Reference proteome</keyword>
<sequence>MVVICRVGQLTGFEPQELIEKTLYHHIHVCDIVNMRFAHQTRELPPFSHLDFLRVTASELYNSLEKLLWSYLSSCAFFTAFDLPFWHFNTLSYGNLLVFTAPCIVL</sequence>
<dbReference type="EMBL" id="JAIWYP010000012">
    <property type="protein sequence ID" value="KAH3728890.1"/>
    <property type="molecule type" value="Genomic_DNA"/>
</dbReference>
<comment type="caution">
    <text evidence="1">The sequence shown here is derived from an EMBL/GenBank/DDBJ whole genome shotgun (WGS) entry which is preliminary data.</text>
</comment>
<reference evidence="1" key="2">
    <citation type="submission" date="2020-11" db="EMBL/GenBank/DDBJ databases">
        <authorList>
            <person name="McCartney M.A."/>
            <person name="Auch B."/>
            <person name="Kono T."/>
            <person name="Mallez S."/>
            <person name="Becker A."/>
            <person name="Gohl D.M."/>
            <person name="Silverstein K.A.T."/>
            <person name="Koren S."/>
            <person name="Bechman K.B."/>
            <person name="Herman A."/>
            <person name="Abrahante J.E."/>
            <person name="Garbe J."/>
        </authorList>
    </citation>
    <scope>NUCLEOTIDE SEQUENCE</scope>
    <source>
        <strain evidence="1">Duluth1</strain>
        <tissue evidence="1">Whole animal</tissue>
    </source>
</reference>
<reference evidence="1" key="1">
    <citation type="journal article" date="2019" name="bioRxiv">
        <title>The Genome of the Zebra Mussel, Dreissena polymorpha: A Resource for Invasive Species Research.</title>
        <authorList>
            <person name="McCartney M.A."/>
            <person name="Auch B."/>
            <person name="Kono T."/>
            <person name="Mallez S."/>
            <person name="Zhang Y."/>
            <person name="Obille A."/>
            <person name="Becker A."/>
            <person name="Abrahante J.E."/>
            <person name="Garbe J."/>
            <person name="Badalamenti J.P."/>
            <person name="Herman A."/>
            <person name="Mangelson H."/>
            <person name="Liachko I."/>
            <person name="Sullivan S."/>
            <person name="Sone E.D."/>
            <person name="Koren S."/>
            <person name="Silverstein K.A.T."/>
            <person name="Beckman K.B."/>
            <person name="Gohl D.M."/>
        </authorList>
    </citation>
    <scope>NUCLEOTIDE SEQUENCE</scope>
    <source>
        <strain evidence="1">Duluth1</strain>
        <tissue evidence="1">Whole animal</tissue>
    </source>
</reference>
<gene>
    <name evidence="1" type="ORF">DPMN_054853</name>
</gene>
<evidence type="ECO:0000313" key="2">
    <source>
        <dbReference type="Proteomes" id="UP000828390"/>
    </source>
</evidence>